<keyword evidence="3" id="KW-1185">Reference proteome</keyword>
<sequence>MRSEPPKLSEIDTLTIAPSVQPSTSSIRPFTSSEQLLDALEQQPPSQEVSQPKKLIKMVVDIWNGLSTRALNAVSLNSFKAIIDRETAKALNGPGAILALVLRIIVSLCLRSCRPIFLIFIPSIIISPTLFSKSLNKAKVSELLPAPVLPTIPIFSPGIISALIFRRTNAESSRYFTLKLLKTTLPALGQVDGRIKSRLFHSAVIFASNSAPILTKKFNACDTVIEREIDKPTRPGLRLLRENTANKEARAAIKLAI</sequence>
<dbReference type="Proteomes" id="UP000276133">
    <property type="component" value="Unassembled WGS sequence"/>
</dbReference>
<keyword evidence="1" id="KW-1133">Transmembrane helix</keyword>
<dbReference type="EMBL" id="REGN01001039">
    <property type="protein sequence ID" value="RNA37471.1"/>
    <property type="molecule type" value="Genomic_DNA"/>
</dbReference>
<name>A0A3M7SNQ2_BRAPC</name>
<accession>A0A3M7SNQ2</accession>
<feature type="transmembrane region" description="Helical" evidence="1">
    <location>
        <begin position="143"/>
        <end position="165"/>
    </location>
</feature>
<dbReference type="OrthoDB" id="6778363at2759"/>
<keyword evidence="1" id="KW-0472">Membrane</keyword>
<gene>
    <name evidence="2" type="ORF">BpHYR1_032270</name>
</gene>
<evidence type="ECO:0000313" key="3">
    <source>
        <dbReference type="Proteomes" id="UP000276133"/>
    </source>
</evidence>
<comment type="caution">
    <text evidence="2">The sequence shown here is derived from an EMBL/GenBank/DDBJ whole genome shotgun (WGS) entry which is preliminary data.</text>
</comment>
<evidence type="ECO:0000256" key="1">
    <source>
        <dbReference type="SAM" id="Phobius"/>
    </source>
</evidence>
<protein>
    <submittedName>
        <fullName evidence="2">Uncharacterized protein</fullName>
    </submittedName>
</protein>
<feature type="transmembrane region" description="Helical" evidence="1">
    <location>
        <begin position="113"/>
        <end position="131"/>
    </location>
</feature>
<evidence type="ECO:0000313" key="2">
    <source>
        <dbReference type="EMBL" id="RNA37471.1"/>
    </source>
</evidence>
<proteinExistence type="predicted"/>
<organism evidence="2 3">
    <name type="scientific">Brachionus plicatilis</name>
    <name type="common">Marine rotifer</name>
    <name type="synonym">Brachionus muelleri</name>
    <dbReference type="NCBI Taxonomy" id="10195"/>
    <lineage>
        <taxon>Eukaryota</taxon>
        <taxon>Metazoa</taxon>
        <taxon>Spiralia</taxon>
        <taxon>Gnathifera</taxon>
        <taxon>Rotifera</taxon>
        <taxon>Eurotatoria</taxon>
        <taxon>Monogononta</taxon>
        <taxon>Pseudotrocha</taxon>
        <taxon>Ploima</taxon>
        <taxon>Brachionidae</taxon>
        <taxon>Brachionus</taxon>
    </lineage>
</organism>
<dbReference type="AlphaFoldDB" id="A0A3M7SNQ2"/>
<reference evidence="2 3" key="1">
    <citation type="journal article" date="2018" name="Sci. Rep.">
        <title>Genomic signatures of local adaptation to the degree of environmental predictability in rotifers.</title>
        <authorList>
            <person name="Franch-Gras L."/>
            <person name="Hahn C."/>
            <person name="Garcia-Roger E.M."/>
            <person name="Carmona M.J."/>
            <person name="Serra M."/>
            <person name="Gomez A."/>
        </authorList>
    </citation>
    <scope>NUCLEOTIDE SEQUENCE [LARGE SCALE GENOMIC DNA]</scope>
    <source>
        <strain evidence="2">HYR1</strain>
    </source>
</reference>
<keyword evidence="1" id="KW-0812">Transmembrane</keyword>